<keyword evidence="2" id="KW-0560">Oxidoreductase</keyword>
<proteinExistence type="inferred from homology"/>
<dbReference type="SUPFAM" id="SSF51735">
    <property type="entry name" value="NAD(P)-binding Rossmann-fold domains"/>
    <property type="match status" value="1"/>
</dbReference>
<feature type="domain" description="GFO/IDH/MocA-like oxidoreductase" evidence="4">
    <location>
        <begin position="131"/>
        <end position="244"/>
    </location>
</feature>
<comment type="caution">
    <text evidence="5">The sequence shown here is derived from an EMBL/GenBank/DDBJ whole genome shotgun (WGS) entry which is preliminary data.</text>
</comment>
<dbReference type="Gene3D" id="3.30.360.10">
    <property type="entry name" value="Dihydrodipicolinate Reductase, domain 2"/>
    <property type="match status" value="1"/>
</dbReference>
<dbReference type="Pfam" id="PF01408">
    <property type="entry name" value="GFO_IDH_MocA"/>
    <property type="match status" value="1"/>
</dbReference>
<comment type="similarity">
    <text evidence="1">Belongs to the Gfo/Idh/MocA family.</text>
</comment>
<name>A0ABW1R5D1_9LACO</name>
<organism evidence="5 6">
    <name type="scientific">Lactiplantibacillus dongliensis</name>
    <dbReference type="NCBI Taxonomy" id="2559919"/>
    <lineage>
        <taxon>Bacteria</taxon>
        <taxon>Bacillati</taxon>
        <taxon>Bacillota</taxon>
        <taxon>Bacilli</taxon>
        <taxon>Lactobacillales</taxon>
        <taxon>Lactobacillaceae</taxon>
        <taxon>Lactiplantibacillus</taxon>
    </lineage>
</organism>
<accession>A0ABW1R5D1</accession>
<evidence type="ECO:0000313" key="5">
    <source>
        <dbReference type="EMBL" id="MFC6163613.1"/>
    </source>
</evidence>
<dbReference type="PANTHER" id="PTHR22604">
    <property type="entry name" value="OXIDOREDUCTASES"/>
    <property type="match status" value="1"/>
</dbReference>
<keyword evidence="6" id="KW-1185">Reference proteome</keyword>
<dbReference type="Pfam" id="PF22725">
    <property type="entry name" value="GFO_IDH_MocA_C3"/>
    <property type="match status" value="1"/>
</dbReference>
<dbReference type="EMBL" id="JBHSSD010000009">
    <property type="protein sequence ID" value="MFC6163613.1"/>
    <property type="molecule type" value="Genomic_DNA"/>
</dbReference>
<dbReference type="PANTHER" id="PTHR22604:SF105">
    <property type="entry name" value="TRANS-1,2-DIHYDROBENZENE-1,2-DIOL DEHYDROGENASE"/>
    <property type="match status" value="1"/>
</dbReference>
<sequence length="316" mass="34499">MSVNFGILSAASIVPRVVAGMRESSLATPQAIAARSRVKAEALALRCQLPTVYDDYETLLNDPQLDAVYIPTYNAGHFPLAKLALQHHKPVLLEKPFTLTADQTQTLFDLAAQEQVLLMAAQKAIFLPITQQVKHLLTAGTLGHVRTINITEYHPSGNPTGWFTNRAAGGGALYGSGAYPLDYLQYLFAPTDLTMTGVATIPAGLTDTQAALSLQFGDCLVNLLITSAQPQPSQMVIHGDLGTLTIPDYWKTDHATLALTGQPIQMLHADQQSEFRFEIDHFCQLLTSGQTTSPVMTPAMTKRTIQLIEACYQQWF</sequence>
<gene>
    <name evidence="5" type="ORF">ACFP3T_02865</name>
</gene>
<dbReference type="InterPro" id="IPR000683">
    <property type="entry name" value="Gfo/Idh/MocA-like_OxRdtase_N"/>
</dbReference>
<reference evidence="6" key="1">
    <citation type="journal article" date="2019" name="Int. J. Syst. Evol. Microbiol.">
        <title>The Global Catalogue of Microorganisms (GCM) 10K type strain sequencing project: providing services to taxonomists for standard genome sequencing and annotation.</title>
        <authorList>
            <consortium name="The Broad Institute Genomics Platform"/>
            <consortium name="The Broad Institute Genome Sequencing Center for Infectious Disease"/>
            <person name="Wu L."/>
            <person name="Ma J."/>
        </authorList>
    </citation>
    <scope>NUCLEOTIDE SEQUENCE [LARGE SCALE GENOMIC DNA]</scope>
    <source>
        <strain evidence="6">CCM 8932</strain>
    </source>
</reference>
<dbReference type="InterPro" id="IPR055170">
    <property type="entry name" value="GFO_IDH_MocA-like_dom"/>
</dbReference>
<dbReference type="RefSeq" id="WP_137639053.1">
    <property type="nucleotide sequence ID" value="NZ_BJDK01000002.1"/>
</dbReference>
<dbReference type="InterPro" id="IPR050984">
    <property type="entry name" value="Gfo/Idh/MocA_domain"/>
</dbReference>
<feature type="domain" description="Gfo/Idh/MocA-like oxidoreductase N-terminal" evidence="3">
    <location>
        <begin position="20"/>
        <end position="120"/>
    </location>
</feature>
<dbReference type="Gene3D" id="3.40.50.720">
    <property type="entry name" value="NAD(P)-binding Rossmann-like Domain"/>
    <property type="match status" value="1"/>
</dbReference>
<evidence type="ECO:0000313" key="6">
    <source>
        <dbReference type="Proteomes" id="UP001596253"/>
    </source>
</evidence>
<dbReference type="Proteomes" id="UP001596253">
    <property type="component" value="Unassembled WGS sequence"/>
</dbReference>
<dbReference type="SUPFAM" id="SSF55347">
    <property type="entry name" value="Glyceraldehyde-3-phosphate dehydrogenase-like, C-terminal domain"/>
    <property type="match status" value="1"/>
</dbReference>
<evidence type="ECO:0000256" key="2">
    <source>
        <dbReference type="ARBA" id="ARBA00023002"/>
    </source>
</evidence>
<dbReference type="InterPro" id="IPR036291">
    <property type="entry name" value="NAD(P)-bd_dom_sf"/>
</dbReference>
<protein>
    <submittedName>
        <fullName evidence="5">Gfo/Idh/MocA family protein</fullName>
    </submittedName>
</protein>
<evidence type="ECO:0000256" key="1">
    <source>
        <dbReference type="ARBA" id="ARBA00010928"/>
    </source>
</evidence>
<evidence type="ECO:0000259" key="4">
    <source>
        <dbReference type="Pfam" id="PF22725"/>
    </source>
</evidence>
<evidence type="ECO:0000259" key="3">
    <source>
        <dbReference type="Pfam" id="PF01408"/>
    </source>
</evidence>